<dbReference type="Pfam" id="PF00528">
    <property type="entry name" value="BPD_transp_1"/>
    <property type="match status" value="1"/>
</dbReference>
<accession>A0ABX1S6E8</accession>
<gene>
    <name evidence="9" type="ORF">HF526_02390</name>
</gene>
<dbReference type="InterPro" id="IPR045621">
    <property type="entry name" value="BPD_transp_1_N"/>
</dbReference>
<feature type="transmembrane region" description="Helical" evidence="7">
    <location>
        <begin position="181"/>
        <end position="201"/>
    </location>
</feature>
<dbReference type="Gene3D" id="1.10.3720.10">
    <property type="entry name" value="MetI-like"/>
    <property type="match status" value="1"/>
</dbReference>
<keyword evidence="5 7" id="KW-1133">Transmembrane helix</keyword>
<keyword evidence="6 7" id="KW-0472">Membrane</keyword>
<evidence type="ECO:0000256" key="3">
    <source>
        <dbReference type="ARBA" id="ARBA00022475"/>
    </source>
</evidence>
<dbReference type="EMBL" id="JAAXLA010000003">
    <property type="protein sequence ID" value="NMH96177.1"/>
    <property type="molecule type" value="Genomic_DNA"/>
</dbReference>
<evidence type="ECO:0000256" key="4">
    <source>
        <dbReference type="ARBA" id="ARBA00022692"/>
    </source>
</evidence>
<dbReference type="PANTHER" id="PTHR43163:SF3">
    <property type="entry name" value="PEPTIDE ABC TRANSPORTER PERMEASE PROTEIN"/>
    <property type="match status" value="1"/>
</dbReference>
<organism evidence="9 10">
    <name type="scientific">Pseudonocardia acidicola</name>
    <dbReference type="NCBI Taxonomy" id="2724939"/>
    <lineage>
        <taxon>Bacteria</taxon>
        <taxon>Bacillati</taxon>
        <taxon>Actinomycetota</taxon>
        <taxon>Actinomycetes</taxon>
        <taxon>Pseudonocardiales</taxon>
        <taxon>Pseudonocardiaceae</taxon>
        <taxon>Pseudonocardia</taxon>
    </lineage>
</organism>
<dbReference type="SUPFAM" id="SSF161098">
    <property type="entry name" value="MetI-like"/>
    <property type="match status" value="1"/>
</dbReference>
<evidence type="ECO:0000259" key="8">
    <source>
        <dbReference type="PROSITE" id="PS50928"/>
    </source>
</evidence>
<sequence length="355" mass="36314">MGLVRLAGRDLRRAGRRRGGGAELGAVGPLRHRHPGLNAAVGRYAWTRSVAGVLQVGAVVVIVFGLTALLPGDTAVVVLGEQATPEQVTRVRAELGLDEPLGSRFAGWLGGLFTGDLGSSLLTGVPVADTLGPRLVVTAVLAAATLAVAVPAALAVGLVSGLRAGGRLDRALNQAGVLAQAVPDFALGLLLVALLSLQLGWLPATGAGSSGAALLAQPAVLVIPVLVLVVRQLAELARQVRVGVIDTNAAPFVAQVRRLGLPERQVLARHLLPAALVPSVQQLARGVDGLLGGVVVIEYLFALPGLGSGFVEAVAARDLPVVQAYAVLFGVTTVAVNLVADLAAHRLVPQRELLR</sequence>
<protein>
    <submittedName>
        <fullName evidence="9">ABC transporter permease</fullName>
    </submittedName>
</protein>
<evidence type="ECO:0000313" key="9">
    <source>
        <dbReference type="EMBL" id="NMH96177.1"/>
    </source>
</evidence>
<dbReference type="PROSITE" id="PS50928">
    <property type="entry name" value="ABC_TM1"/>
    <property type="match status" value="1"/>
</dbReference>
<keyword evidence="4 7" id="KW-0812">Transmembrane</keyword>
<name>A0ABX1S6E8_9PSEU</name>
<evidence type="ECO:0000256" key="5">
    <source>
        <dbReference type="ARBA" id="ARBA00022989"/>
    </source>
</evidence>
<feature type="transmembrane region" description="Helical" evidence="7">
    <location>
        <begin position="323"/>
        <end position="344"/>
    </location>
</feature>
<evidence type="ECO:0000256" key="6">
    <source>
        <dbReference type="ARBA" id="ARBA00023136"/>
    </source>
</evidence>
<keyword evidence="2 7" id="KW-0813">Transport</keyword>
<evidence type="ECO:0000313" key="10">
    <source>
        <dbReference type="Proteomes" id="UP000820669"/>
    </source>
</evidence>
<dbReference type="InterPro" id="IPR000515">
    <property type="entry name" value="MetI-like"/>
</dbReference>
<reference evidence="9 10" key="1">
    <citation type="submission" date="2020-04" db="EMBL/GenBank/DDBJ databases">
        <authorList>
            <person name="Klaysubun C."/>
            <person name="Duangmal K."/>
            <person name="Lipun K."/>
        </authorList>
    </citation>
    <scope>NUCLEOTIDE SEQUENCE [LARGE SCALE GENOMIC DNA]</scope>
    <source>
        <strain evidence="9 10">K10HN5</strain>
    </source>
</reference>
<keyword evidence="10" id="KW-1185">Reference proteome</keyword>
<comment type="subcellular location">
    <subcellularLocation>
        <location evidence="1 7">Cell membrane</location>
        <topology evidence="1 7">Multi-pass membrane protein</topology>
    </subcellularLocation>
</comment>
<feature type="transmembrane region" description="Helical" evidence="7">
    <location>
        <begin position="290"/>
        <end position="311"/>
    </location>
</feature>
<dbReference type="Proteomes" id="UP000820669">
    <property type="component" value="Unassembled WGS sequence"/>
</dbReference>
<dbReference type="InterPro" id="IPR035906">
    <property type="entry name" value="MetI-like_sf"/>
</dbReference>
<comment type="similarity">
    <text evidence="7">Belongs to the binding-protein-dependent transport system permease family.</text>
</comment>
<feature type="transmembrane region" description="Helical" evidence="7">
    <location>
        <begin position="135"/>
        <end position="160"/>
    </location>
</feature>
<feature type="transmembrane region" description="Helical" evidence="7">
    <location>
        <begin position="207"/>
        <end position="230"/>
    </location>
</feature>
<evidence type="ECO:0000256" key="1">
    <source>
        <dbReference type="ARBA" id="ARBA00004651"/>
    </source>
</evidence>
<evidence type="ECO:0000256" key="2">
    <source>
        <dbReference type="ARBA" id="ARBA00022448"/>
    </source>
</evidence>
<keyword evidence="3" id="KW-1003">Cell membrane</keyword>
<proteinExistence type="inferred from homology"/>
<comment type="caution">
    <text evidence="9">The sequence shown here is derived from an EMBL/GenBank/DDBJ whole genome shotgun (WGS) entry which is preliminary data.</text>
</comment>
<feature type="transmembrane region" description="Helical" evidence="7">
    <location>
        <begin position="50"/>
        <end position="70"/>
    </location>
</feature>
<feature type="domain" description="ABC transmembrane type-1" evidence="8">
    <location>
        <begin position="135"/>
        <end position="340"/>
    </location>
</feature>
<evidence type="ECO:0000256" key="7">
    <source>
        <dbReference type="RuleBase" id="RU363032"/>
    </source>
</evidence>
<dbReference type="Pfam" id="PF19300">
    <property type="entry name" value="BPD_transp_1_N"/>
    <property type="match status" value="1"/>
</dbReference>
<dbReference type="PANTHER" id="PTHR43163">
    <property type="entry name" value="DIPEPTIDE TRANSPORT SYSTEM PERMEASE PROTEIN DPPB-RELATED"/>
    <property type="match status" value="1"/>
</dbReference>